<evidence type="ECO:0000313" key="2">
    <source>
        <dbReference type="Proteomes" id="UP001348641"/>
    </source>
</evidence>
<name>A0ABU7KQV1_9ACTN</name>
<dbReference type="Proteomes" id="UP001348641">
    <property type="component" value="Unassembled WGS sequence"/>
</dbReference>
<proteinExistence type="predicted"/>
<reference evidence="1 2" key="1">
    <citation type="submission" date="2023-07" db="EMBL/GenBank/DDBJ databases">
        <authorList>
            <person name="Girao M."/>
            <person name="Carvalho M.F."/>
        </authorList>
    </citation>
    <scope>NUCLEOTIDE SEQUENCE [LARGE SCALE GENOMIC DNA]</scope>
    <source>
        <strain evidence="1 2">66/93</strain>
    </source>
</reference>
<protein>
    <submittedName>
        <fullName evidence="1">Uncharacterized protein</fullName>
    </submittedName>
</protein>
<evidence type="ECO:0000313" key="1">
    <source>
        <dbReference type="EMBL" id="MEE2051651.1"/>
    </source>
</evidence>
<sequence length="64" mass="7266">MDLFGSKRRAKDLMILEKARHDLLDTNGPIVCSCGWTGVNVRGRSASWIEGYFASHIRVCKRGW</sequence>
<organism evidence="1 2">
    <name type="scientific">Nocardiopsis tropica</name>
    <dbReference type="NCBI Taxonomy" id="109330"/>
    <lineage>
        <taxon>Bacteria</taxon>
        <taxon>Bacillati</taxon>
        <taxon>Actinomycetota</taxon>
        <taxon>Actinomycetes</taxon>
        <taxon>Streptosporangiales</taxon>
        <taxon>Nocardiopsidaceae</taxon>
        <taxon>Nocardiopsis</taxon>
    </lineage>
</organism>
<dbReference type="EMBL" id="JAUUCC010000033">
    <property type="protein sequence ID" value="MEE2051651.1"/>
    <property type="molecule type" value="Genomic_DNA"/>
</dbReference>
<comment type="caution">
    <text evidence="1">The sequence shown here is derived from an EMBL/GenBank/DDBJ whole genome shotgun (WGS) entry which is preliminary data.</text>
</comment>
<accession>A0ABU7KQV1</accession>
<gene>
    <name evidence="1" type="ORF">Q8A49_14220</name>
</gene>
<dbReference type="RefSeq" id="WP_330158713.1">
    <property type="nucleotide sequence ID" value="NZ_BAAAJA010000041.1"/>
</dbReference>